<dbReference type="RefSeq" id="WP_161886233.1">
    <property type="nucleotide sequence ID" value="NZ_CP017146.1"/>
</dbReference>
<dbReference type="KEGG" id="mant:BHD05_09600"/>
<protein>
    <submittedName>
        <fullName evidence="2">Uncharacterized protein</fullName>
    </submittedName>
</protein>
<evidence type="ECO:0000313" key="2">
    <source>
        <dbReference type="EMBL" id="QHO69858.1"/>
    </source>
</evidence>
<keyword evidence="1" id="KW-0732">Signal</keyword>
<evidence type="ECO:0000256" key="1">
    <source>
        <dbReference type="SAM" id="SignalP"/>
    </source>
</evidence>
<dbReference type="OrthoDB" id="9936806at2"/>
<feature type="signal peptide" evidence="1">
    <location>
        <begin position="1"/>
        <end position="26"/>
    </location>
</feature>
<organism evidence="2 3">
    <name type="scientific">Marisediminicola antarctica</name>
    <dbReference type="NCBI Taxonomy" id="674079"/>
    <lineage>
        <taxon>Bacteria</taxon>
        <taxon>Bacillati</taxon>
        <taxon>Actinomycetota</taxon>
        <taxon>Actinomycetes</taxon>
        <taxon>Micrococcales</taxon>
        <taxon>Microbacteriaceae</taxon>
        <taxon>Marisediminicola</taxon>
    </lineage>
</organism>
<dbReference type="Proteomes" id="UP000464507">
    <property type="component" value="Chromosome"/>
</dbReference>
<gene>
    <name evidence="2" type="ORF">BHD05_09600</name>
</gene>
<feature type="chain" id="PRO_5029446012" evidence="1">
    <location>
        <begin position="27"/>
        <end position="132"/>
    </location>
</feature>
<dbReference type="AlphaFoldDB" id="A0A7L5AH18"/>
<proteinExistence type="predicted"/>
<keyword evidence="3" id="KW-1185">Reference proteome</keyword>
<reference evidence="2 3" key="1">
    <citation type="submission" date="2016-09" db="EMBL/GenBank/DDBJ databases">
        <title>Complete genome sequence of microbes from the polar regions.</title>
        <authorList>
            <person name="Liao L."/>
            <person name="Chen B."/>
        </authorList>
    </citation>
    <scope>NUCLEOTIDE SEQUENCE [LARGE SCALE GENOMIC DNA]</scope>
    <source>
        <strain evidence="2 3">ZS314</strain>
    </source>
</reference>
<name>A0A7L5AH18_9MICO</name>
<dbReference type="EMBL" id="CP017146">
    <property type="protein sequence ID" value="QHO69858.1"/>
    <property type="molecule type" value="Genomic_DNA"/>
</dbReference>
<sequence length="132" mass="12958">MRAGKKFLTTAVVAVAVALVVGGAGAANAGTTLVSFNTPAPKFGGAAYSGLQTKSISSRAGLLSQVGVGGSYTISAKQCVGSNTSCGTTVPVGSGANLPNSISAGTKNVVAQMRVSTFHVVDVQVSGYFASN</sequence>
<accession>A0A7L5AH18</accession>
<evidence type="ECO:0000313" key="3">
    <source>
        <dbReference type="Proteomes" id="UP000464507"/>
    </source>
</evidence>